<dbReference type="RefSeq" id="XP_067712845.1">
    <property type="nucleotide sequence ID" value="XM_067856744.1"/>
</dbReference>
<dbReference type="AlphaFoldDB" id="A0AAV4LLK3"/>
<sequence>MDWQLLTASASALAPLEPSVQQSSVVNLFKLSKDWANAAEAVAEAAPESKNDSSGVSGSNVSQLDAGMDDFAADEDSTAWCDKDLQLWERDKAAVVESLMNRLRSSGESARTREKRIGTKETPSQSKSEAPRDTPDVVMSHELEMLLSWLDRHAHEAAMVSDEARRIFVDNMMPLLSKCDANAHNFVAFMLDLTRLGDPRKPGLLKNYLRVSLTHLQKHAWGSLHLAFLNTKGVFLDSLIAAFNNNPHDVLKTCVECAELVFPSQAASLSADAKPRNSEFYFFIAYLLFRAGSEGGLRLLLGQSEHYDLPAGIDVSHYPALFLELCALLLDVLRDSEHYGNKQALLGKFVAEYFPTKQNNSLTLLGKGSNFYILLLLSVLYPDYYAPCDADALPTKEDYLWYQIHIVLAGSTTSLSMAAAGLCHTLTQEVSTVKAGEPNVLERVFDYAYSIALVGGVMESLRLLMSAIQATRVQAVALVFFVYFENCGLLDADDVKYIARSLWNIDESGYHPSEAPYLTQLAFSRKRNVSPELKILLATILPPQKSVDCMKYVVSESFNEAINICFIGTAATRNGMLVVGPLLQKLIKLATRRSSAKLAILLMAQYSAHVGLWAAAFKCFYCIQDVENCVSVLEACCCYLYDHADQAAASAVTGDDLCVYFSLVKSLSPNNKRLLELAKLFDCIKVSVLEKSGDHAGAVTHAKRHRIFDNVVHVLRNEAHQIYFNALVDFIKALKHMVATGRQPTSMITEPEAHNLVDLLESAYQNPNADKNRTVEAIHMLMTFITIVPPKPGHQAL</sequence>
<protein>
    <submittedName>
        <fullName evidence="2">C-type cytochrome biogenesis protein CcsB</fullName>
    </submittedName>
</protein>
<evidence type="ECO:0000313" key="3">
    <source>
        <dbReference type="Proteomes" id="UP001497744"/>
    </source>
</evidence>
<dbReference type="Proteomes" id="UP001497744">
    <property type="component" value="Unassembled WGS sequence"/>
</dbReference>
<name>A0AAV4LLK3_BABCB</name>
<feature type="region of interest" description="Disordered" evidence="1">
    <location>
        <begin position="103"/>
        <end position="136"/>
    </location>
</feature>
<feature type="region of interest" description="Disordered" evidence="1">
    <location>
        <begin position="43"/>
        <end position="62"/>
    </location>
</feature>
<keyword evidence="3" id="KW-1185">Reference proteome</keyword>
<proteinExistence type="predicted"/>
<dbReference type="GeneID" id="94192257"/>
<feature type="compositionally biased region" description="Basic and acidic residues" evidence="1">
    <location>
        <begin position="110"/>
        <end position="119"/>
    </location>
</feature>
<comment type="caution">
    <text evidence="2">The sequence shown here is derived from an EMBL/GenBank/DDBJ whole genome shotgun (WGS) entry which is preliminary data.</text>
</comment>
<evidence type="ECO:0000313" key="2">
    <source>
        <dbReference type="EMBL" id="GIX60774.1"/>
    </source>
</evidence>
<gene>
    <name evidence="2" type="ORF">BcabD6B2_02090</name>
</gene>
<accession>A0AAV4LLK3</accession>
<organism evidence="2 3">
    <name type="scientific">Babesia caballi</name>
    <dbReference type="NCBI Taxonomy" id="5871"/>
    <lineage>
        <taxon>Eukaryota</taxon>
        <taxon>Sar</taxon>
        <taxon>Alveolata</taxon>
        <taxon>Apicomplexa</taxon>
        <taxon>Aconoidasida</taxon>
        <taxon>Piroplasmida</taxon>
        <taxon>Babesiidae</taxon>
        <taxon>Babesia</taxon>
    </lineage>
</organism>
<evidence type="ECO:0000256" key="1">
    <source>
        <dbReference type="SAM" id="MobiDB-lite"/>
    </source>
</evidence>
<reference evidence="2 3" key="1">
    <citation type="submission" date="2021-06" db="EMBL/GenBank/DDBJ databases">
        <title>Genome sequence of Babesia caballi.</title>
        <authorList>
            <person name="Yamagishi J."/>
            <person name="Kidaka T."/>
            <person name="Ochi A."/>
        </authorList>
    </citation>
    <scope>NUCLEOTIDE SEQUENCE [LARGE SCALE GENOMIC DNA]</scope>
    <source>
        <strain evidence="2">USDA-D6B2</strain>
    </source>
</reference>
<dbReference type="EMBL" id="BPLF01000001">
    <property type="protein sequence ID" value="GIX60774.1"/>
    <property type="molecule type" value="Genomic_DNA"/>
</dbReference>